<dbReference type="PROSITE" id="PS00061">
    <property type="entry name" value="ADH_SHORT"/>
    <property type="match status" value="1"/>
</dbReference>
<dbReference type="EMBL" id="PVZS01000007">
    <property type="protein sequence ID" value="PSC05512.1"/>
    <property type="molecule type" value="Genomic_DNA"/>
</dbReference>
<dbReference type="RefSeq" id="WP_106336149.1">
    <property type="nucleotide sequence ID" value="NZ_PVZS01000007.1"/>
</dbReference>
<dbReference type="GO" id="GO:0032787">
    <property type="term" value="P:monocarboxylic acid metabolic process"/>
    <property type="evidence" value="ECO:0007669"/>
    <property type="project" value="UniProtKB-ARBA"/>
</dbReference>
<dbReference type="Proteomes" id="UP000239772">
    <property type="component" value="Unassembled WGS sequence"/>
</dbReference>
<evidence type="ECO:0000313" key="2">
    <source>
        <dbReference type="EMBL" id="PSC05512.1"/>
    </source>
</evidence>
<keyword evidence="3" id="KW-1185">Reference proteome</keyword>
<dbReference type="FunFam" id="3.40.50.720:FF:000084">
    <property type="entry name" value="Short-chain dehydrogenase reductase"/>
    <property type="match status" value="1"/>
</dbReference>
<proteinExistence type="inferred from homology"/>
<protein>
    <submittedName>
        <fullName evidence="2">3-hydroxyacyl-CoA dehydrogenase</fullName>
    </submittedName>
</protein>
<evidence type="ECO:0000256" key="1">
    <source>
        <dbReference type="ARBA" id="ARBA00006484"/>
    </source>
</evidence>
<dbReference type="AlphaFoldDB" id="A0A2T1HV19"/>
<organism evidence="2 3">
    <name type="scientific">Alsobacter soli</name>
    <dbReference type="NCBI Taxonomy" id="2109933"/>
    <lineage>
        <taxon>Bacteria</taxon>
        <taxon>Pseudomonadati</taxon>
        <taxon>Pseudomonadota</taxon>
        <taxon>Alphaproteobacteria</taxon>
        <taxon>Hyphomicrobiales</taxon>
        <taxon>Alsobacteraceae</taxon>
        <taxon>Alsobacter</taxon>
    </lineage>
</organism>
<dbReference type="InterPro" id="IPR036291">
    <property type="entry name" value="NAD(P)-bd_dom_sf"/>
</dbReference>
<dbReference type="CDD" id="cd05233">
    <property type="entry name" value="SDR_c"/>
    <property type="match status" value="1"/>
</dbReference>
<gene>
    <name evidence="2" type="ORF">SLNSH_07940</name>
</gene>
<dbReference type="InterPro" id="IPR002347">
    <property type="entry name" value="SDR_fam"/>
</dbReference>
<comment type="caution">
    <text evidence="2">The sequence shown here is derived from an EMBL/GenBank/DDBJ whole genome shotgun (WGS) entry which is preliminary data.</text>
</comment>
<accession>A0A2T1HV19</accession>
<dbReference type="PANTHER" id="PTHR42879:SF2">
    <property type="entry name" value="3-OXOACYL-[ACYL-CARRIER-PROTEIN] REDUCTASE FABG"/>
    <property type="match status" value="1"/>
</dbReference>
<comment type="similarity">
    <text evidence="1">Belongs to the short-chain dehydrogenases/reductases (SDR) family.</text>
</comment>
<dbReference type="InterPro" id="IPR050259">
    <property type="entry name" value="SDR"/>
</dbReference>
<dbReference type="Gene3D" id="3.40.50.720">
    <property type="entry name" value="NAD(P)-binding Rossmann-like Domain"/>
    <property type="match status" value="1"/>
</dbReference>
<dbReference type="PANTHER" id="PTHR42879">
    <property type="entry name" value="3-OXOACYL-(ACYL-CARRIER-PROTEIN) REDUCTASE"/>
    <property type="match status" value="1"/>
</dbReference>
<dbReference type="Pfam" id="PF13561">
    <property type="entry name" value="adh_short_C2"/>
    <property type="match status" value="1"/>
</dbReference>
<dbReference type="PRINTS" id="PR00080">
    <property type="entry name" value="SDRFAMILY"/>
</dbReference>
<name>A0A2T1HV19_9HYPH</name>
<dbReference type="SUPFAM" id="SSF51735">
    <property type="entry name" value="NAD(P)-binding Rossmann-fold domains"/>
    <property type="match status" value="1"/>
</dbReference>
<sequence>MGDCSGRRAIVTGGSRGIGRAIARALTRAGAETIILGRSQVSLDEAVHAGDASAARAADITDGPALRRALEHVLSDGQVDILVNNAGSAASGPFLKDDGAALASMLTQHVAAPAEAVRLVLPGMLATGRGRIVNIASTAALKGYAFMSAYGSAKHAMLGLTRCLALEHARTGVTINAICPGFTETELVLGGVQQRAAKLGREAADMLAEFKNSKPMGRLVQPDEVAAAVLWLVSDAAAAVTGQAIVVDGGETIA</sequence>
<dbReference type="InterPro" id="IPR020904">
    <property type="entry name" value="Sc_DH/Rdtase_CS"/>
</dbReference>
<reference evidence="3" key="1">
    <citation type="submission" date="2018-03" db="EMBL/GenBank/DDBJ databases">
        <authorList>
            <person name="Sun L."/>
            <person name="Liu H."/>
            <person name="Chen W."/>
            <person name="Huang K."/>
            <person name="Liu W."/>
            <person name="Gao X."/>
        </authorList>
    </citation>
    <scope>NUCLEOTIDE SEQUENCE [LARGE SCALE GENOMIC DNA]</scope>
    <source>
        <strain evidence="3">SH9</strain>
    </source>
</reference>
<dbReference type="OrthoDB" id="9804774at2"/>
<dbReference type="PRINTS" id="PR00081">
    <property type="entry name" value="GDHRDH"/>
</dbReference>
<evidence type="ECO:0000313" key="3">
    <source>
        <dbReference type="Proteomes" id="UP000239772"/>
    </source>
</evidence>